<dbReference type="SUPFAM" id="SSF56281">
    <property type="entry name" value="Metallo-hydrolase/oxidoreductase"/>
    <property type="match status" value="1"/>
</dbReference>
<dbReference type="PANTHER" id="PTHR43705">
    <property type="entry name" value="HYDROXYACYLGLUTATHIONE HYDROLASE"/>
    <property type="match status" value="1"/>
</dbReference>
<comment type="pathway">
    <text evidence="2 7">Secondary metabolite metabolism; methylglyoxal degradation; (R)-lactate from methylglyoxal: step 2/2.</text>
</comment>
<feature type="binding site" evidence="7">
    <location>
        <position position="131"/>
    </location>
    <ligand>
        <name>Zn(2+)</name>
        <dbReference type="ChEBI" id="CHEBI:29105"/>
        <label>2</label>
    </ligand>
</feature>
<comment type="subunit">
    <text evidence="7">Monomer.</text>
</comment>
<comment type="similarity">
    <text evidence="3 7">Belongs to the metallo-beta-lactamase superfamily. Glyoxalase II family.</text>
</comment>
<evidence type="ECO:0000256" key="5">
    <source>
        <dbReference type="ARBA" id="ARBA00022801"/>
    </source>
</evidence>
<dbReference type="SMART" id="SM00849">
    <property type="entry name" value="Lactamase_B"/>
    <property type="match status" value="1"/>
</dbReference>
<evidence type="ECO:0000259" key="8">
    <source>
        <dbReference type="SMART" id="SM00849"/>
    </source>
</evidence>
<dbReference type="CDD" id="cd07723">
    <property type="entry name" value="hydroxyacylglutathione_hydrolase_MBL-fold"/>
    <property type="match status" value="1"/>
</dbReference>
<dbReference type="RefSeq" id="WP_345010977.1">
    <property type="nucleotide sequence ID" value="NZ_BAABFC010000009.1"/>
</dbReference>
<accession>A0ABP8Q528</accession>
<keyword evidence="10" id="KW-1185">Reference proteome</keyword>
<evidence type="ECO:0000256" key="1">
    <source>
        <dbReference type="ARBA" id="ARBA00001623"/>
    </source>
</evidence>
<dbReference type="PIRSF" id="PIRSF005457">
    <property type="entry name" value="Glx"/>
    <property type="match status" value="1"/>
</dbReference>
<dbReference type="PANTHER" id="PTHR43705:SF1">
    <property type="entry name" value="HYDROXYACYLGLUTATHIONE HYDROLASE GLOB"/>
    <property type="match status" value="1"/>
</dbReference>
<sequence length="257" mass="28938">MAQIITISSRQDNYIWLLMKDGYAVVVDPGEARPVERVLKEQQLQLAAILLTHHHDDHVGGVAELLAAHPNCRLYGPDEALLNHFRALQVMQDGDRLALPELDTEFQVLALPGHTQSHIGFYGPLGLFCGDVLFGGGCGRLLGGTPEQMLTSLHRLKSLPGDTWVYCAHEYTWDNLRFCLTVEPDNQALLERVRRCAKLRRQGVPTVPFPLAEEQTTNCFLRTDQPSVRSAAQMMAMSECNNEIEIFVFLRQKKNNF</sequence>
<organism evidence="9 10">
    <name type="scientific">Pseudaeromonas paramecii</name>
    <dbReference type="NCBI Taxonomy" id="2138166"/>
    <lineage>
        <taxon>Bacteria</taxon>
        <taxon>Pseudomonadati</taxon>
        <taxon>Pseudomonadota</taxon>
        <taxon>Gammaproteobacteria</taxon>
        <taxon>Aeromonadales</taxon>
        <taxon>Aeromonadaceae</taxon>
        <taxon>Pseudaeromonas</taxon>
    </lineage>
</organism>
<evidence type="ECO:0000313" key="9">
    <source>
        <dbReference type="EMBL" id="GAA4496510.1"/>
    </source>
</evidence>
<evidence type="ECO:0000256" key="3">
    <source>
        <dbReference type="ARBA" id="ARBA00006759"/>
    </source>
</evidence>
<dbReference type="Proteomes" id="UP001501321">
    <property type="component" value="Unassembled WGS sequence"/>
</dbReference>
<name>A0ABP8Q528_9GAMM</name>
<dbReference type="Gene3D" id="3.60.15.10">
    <property type="entry name" value="Ribonuclease Z/Hydroxyacylglutathione hydrolase-like"/>
    <property type="match status" value="1"/>
</dbReference>
<comment type="catalytic activity">
    <reaction evidence="1 7">
        <text>an S-(2-hydroxyacyl)glutathione + H2O = a 2-hydroxy carboxylate + glutathione + H(+)</text>
        <dbReference type="Rhea" id="RHEA:21864"/>
        <dbReference type="ChEBI" id="CHEBI:15377"/>
        <dbReference type="ChEBI" id="CHEBI:15378"/>
        <dbReference type="ChEBI" id="CHEBI:57925"/>
        <dbReference type="ChEBI" id="CHEBI:58896"/>
        <dbReference type="ChEBI" id="CHEBI:71261"/>
        <dbReference type="EC" id="3.1.2.6"/>
    </reaction>
</comment>
<proteinExistence type="inferred from homology"/>
<evidence type="ECO:0000256" key="7">
    <source>
        <dbReference type="HAMAP-Rule" id="MF_01374"/>
    </source>
</evidence>
<evidence type="ECO:0000256" key="6">
    <source>
        <dbReference type="ARBA" id="ARBA00022833"/>
    </source>
</evidence>
<dbReference type="InterPro" id="IPR001279">
    <property type="entry name" value="Metallo-B-lactamas"/>
</dbReference>
<feature type="domain" description="Metallo-beta-lactamase" evidence="8">
    <location>
        <begin position="12"/>
        <end position="169"/>
    </location>
</feature>
<dbReference type="InterPro" id="IPR017782">
    <property type="entry name" value="Hydroxyacylglutathione_Hdrlase"/>
</dbReference>
<feature type="binding site" evidence="7">
    <location>
        <position position="53"/>
    </location>
    <ligand>
        <name>Zn(2+)</name>
        <dbReference type="ChEBI" id="CHEBI:29105"/>
        <label>1</label>
    </ligand>
</feature>
<feature type="binding site" evidence="7">
    <location>
        <position position="55"/>
    </location>
    <ligand>
        <name>Zn(2+)</name>
        <dbReference type="ChEBI" id="CHEBI:29105"/>
        <label>1</label>
    </ligand>
</feature>
<evidence type="ECO:0000256" key="4">
    <source>
        <dbReference type="ARBA" id="ARBA00022723"/>
    </source>
</evidence>
<evidence type="ECO:0000256" key="2">
    <source>
        <dbReference type="ARBA" id="ARBA00004963"/>
    </source>
</evidence>
<keyword evidence="5 7" id="KW-0378">Hydrolase</keyword>
<feature type="binding site" evidence="7">
    <location>
        <position position="131"/>
    </location>
    <ligand>
        <name>Zn(2+)</name>
        <dbReference type="ChEBI" id="CHEBI:29105"/>
        <label>1</label>
    </ligand>
</feature>
<dbReference type="HAMAP" id="MF_01374">
    <property type="entry name" value="Glyoxalase_2"/>
    <property type="match status" value="1"/>
</dbReference>
<feature type="binding site" evidence="7">
    <location>
        <position position="58"/>
    </location>
    <ligand>
        <name>Zn(2+)</name>
        <dbReference type="ChEBI" id="CHEBI:29105"/>
        <label>2</label>
    </ligand>
</feature>
<dbReference type="EC" id="3.1.2.6" evidence="7"/>
<reference evidence="10" key="1">
    <citation type="journal article" date="2019" name="Int. J. Syst. Evol. Microbiol.">
        <title>The Global Catalogue of Microorganisms (GCM) 10K type strain sequencing project: providing services to taxonomists for standard genome sequencing and annotation.</title>
        <authorList>
            <consortium name="The Broad Institute Genomics Platform"/>
            <consortium name="The Broad Institute Genome Sequencing Center for Infectious Disease"/>
            <person name="Wu L."/>
            <person name="Ma J."/>
        </authorList>
    </citation>
    <scope>NUCLEOTIDE SEQUENCE [LARGE SCALE GENOMIC DNA]</scope>
    <source>
        <strain evidence="10">JCM 32226</strain>
    </source>
</reference>
<comment type="function">
    <text evidence="7">Thiolesterase that catalyzes the hydrolysis of S-D-lactoyl-glutathione to form glutathione and D-lactic acid.</text>
</comment>
<dbReference type="GO" id="GO:0016787">
    <property type="term" value="F:hydrolase activity"/>
    <property type="evidence" value="ECO:0007669"/>
    <property type="project" value="UniProtKB-KW"/>
</dbReference>
<dbReference type="InterPro" id="IPR035680">
    <property type="entry name" value="Clx_II_MBL"/>
</dbReference>
<dbReference type="Pfam" id="PF16123">
    <property type="entry name" value="HAGH_C"/>
    <property type="match status" value="1"/>
</dbReference>
<gene>
    <name evidence="7 9" type="primary">gloB</name>
    <name evidence="9" type="ORF">GCM10023095_11590</name>
</gene>
<keyword evidence="4 7" id="KW-0479">Metal-binding</keyword>
<keyword evidence="6 7" id="KW-0862">Zinc</keyword>
<dbReference type="InterPro" id="IPR032282">
    <property type="entry name" value="HAGH_C"/>
</dbReference>
<comment type="caution">
    <text evidence="9">The sequence shown here is derived from an EMBL/GenBank/DDBJ whole genome shotgun (WGS) entry which is preliminary data.</text>
</comment>
<protein>
    <recommendedName>
        <fullName evidence="7">Hydroxyacylglutathione hydrolase</fullName>
        <ecNumber evidence="7">3.1.2.6</ecNumber>
    </recommendedName>
    <alternativeName>
        <fullName evidence="7">Glyoxalase II</fullName>
        <shortName evidence="7">Glx II</shortName>
    </alternativeName>
</protein>
<dbReference type="Pfam" id="PF00753">
    <property type="entry name" value="Lactamase_B"/>
    <property type="match status" value="1"/>
</dbReference>
<dbReference type="NCBIfam" id="TIGR03413">
    <property type="entry name" value="GSH_gloB"/>
    <property type="match status" value="1"/>
</dbReference>
<evidence type="ECO:0000313" key="10">
    <source>
        <dbReference type="Proteomes" id="UP001501321"/>
    </source>
</evidence>
<feature type="binding site" evidence="7">
    <location>
        <position position="57"/>
    </location>
    <ligand>
        <name>Zn(2+)</name>
        <dbReference type="ChEBI" id="CHEBI:29105"/>
        <label>2</label>
    </ligand>
</feature>
<dbReference type="EMBL" id="BAABFC010000009">
    <property type="protein sequence ID" value="GAA4496510.1"/>
    <property type="molecule type" value="Genomic_DNA"/>
</dbReference>
<feature type="binding site" evidence="7">
    <location>
        <position position="169"/>
    </location>
    <ligand>
        <name>Zn(2+)</name>
        <dbReference type="ChEBI" id="CHEBI:29105"/>
        <label>2</label>
    </ligand>
</feature>
<dbReference type="InterPro" id="IPR050110">
    <property type="entry name" value="Glyoxalase_II_hydrolase"/>
</dbReference>
<feature type="binding site" evidence="7">
    <location>
        <position position="114"/>
    </location>
    <ligand>
        <name>Zn(2+)</name>
        <dbReference type="ChEBI" id="CHEBI:29105"/>
        <label>1</label>
    </ligand>
</feature>
<dbReference type="InterPro" id="IPR036866">
    <property type="entry name" value="RibonucZ/Hydroxyglut_hydro"/>
</dbReference>
<comment type="cofactor">
    <cofactor evidence="7">
        <name>Zn(2+)</name>
        <dbReference type="ChEBI" id="CHEBI:29105"/>
    </cofactor>
    <text evidence="7">Binds 2 Zn(2+) ions per subunit.</text>
</comment>